<dbReference type="Gene3D" id="3.90.550.10">
    <property type="entry name" value="Spore Coat Polysaccharide Biosynthesis Protein SpsA, Chain A"/>
    <property type="match status" value="1"/>
</dbReference>
<dbReference type="PRINTS" id="PR01415">
    <property type="entry name" value="ANKYRIN"/>
</dbReference>
<feature type="compositionally biased region" description="Low complexity" evidence="8">
    <location>
        <begin position="1176"/>
        <end position="1192"/>
    </location>
</feature>
<reference evidence="11 12" key="1">
    <citation type="journal article" date="2014" name="Nat. Commun.">
        <title>Klebsormidium flaccidum genome reveals primary factors for plant terrestrial adaptation.</title>
        <authorList>
            <person name="Hori K."/>
            <person name="Maruyama F."/>
            <person name="Fujisawa T."/>
            <person name="Togashi T."/>
            <person name="Yamamoto N."/>
            <person name="Seo M."/>
            <person name="Sato S."/>
            <person name="Yamada T."/>
            <person name="Mori H."/>
            <person name="Tajima N."/>
            <person name="Moriyama T."/>
            <person name="Ikeuchi M."/>
            <person name="Watanabe M."/>
            <person name="Wada H."/>
            <person name="Kobayashi K."/>
            <person name="Saito M."/>
            <person name="Masuda T."/>
            <person name="Sasaki-Sekimoto Y."/>
            <person name="Mashiguchi K."/>
            <person name="Awai K."/>
            <person name="Shimojima M."/>
            <person name="Masuda S."/>
            <person name="Iwai M."/>
            <person name="Nobusawa T."/>
            <person name="Narise T."/>
            <person name="Kondo S."/>
            <person name="Saito H."/>
            <person name="Sato R."/>
            <person name="Murakawa M."/>
            <person name="Ihara Y."/>
            <person name="Oshima-Yamada Y."/>
            <person name="Ohtaka K."/>
            <person name="Satoh M."/>
            <person name="Sonobe K."/>
            <person name="Ishii M."/>
            <person name="Ohtani R."/>
            <person name="Kanamori-Sato M."/>
            <person name="Honoki R."/>
            <person name="Miyazaki D."/>
            <person name="Mochizuki H."/>
            <person name="Umetsu J."/>
            <person name="Higashi K."/>
            <person name="Shibata D."/>
            <person name="Kamiya Y."/>
            <person name="Sato N."/>
            <person name="Nakamura Y."/>
            <person name="Tabata S."/>
            <person name="Ida S."/>
            <person name="Kurokawa K."/>
            <person name="Ohta H."/>
        </authorList>
    </citation>
    <scope>NUCLEOTIDE SEQUENCE [LARGE SCALE GENOMIC DNA]</scope>
    <source>
        <strain evidence="11 12">NIES-2285</strain>
    </source>
</reference>
<feature type="transmembrane region" description="Helical" evidence="9">
    <location>
        <begin position="870"/>
        <end position="890"/>
    </location>
</feature>
<dbReference type="GO" id="GO:0016020">
    <property type="term" value="C:membrane"/>
    <property type="evidence" value="ECO:0000318"/>
    <property type="project" value="GO_Central"/>
</dbReference>
<evidence type="ECO:0000259" key="10">
    <source>
        <dbReference type="Pfam" id="PF13632"/>
    </source>
</evidence>
<dbReference type="InterPro" id="IPR050321">
    <property type="entry name" value="Glycosyltr_2/OpgH_subfam"/>
</dbReference>
<protein>
    <submittedName>
        <fullName evidence="11">Cellulose synthase catalytic subunit</fullName>
    </submittedName>
</protein>
<dbReference type="Pfam" id="PF13632">
    <property type="entry name" value="Glyco_trans_2_3"/>
    <property type="match status" value="1"/>
</dbReference>
<feature type="region of interest" description="Disordered" evidence="8">
    <location>
        <begin position="229"/>
        <end position="292"/>
    </location>
</feature>
<dbReference type="InterPro" id="IPR002110">
    <property type="entry name" value="Ankyrin_rpt"/>
</dbReference>
<feature type="transmembrane region" description="Helical" evidence="9">
    <location>
        <begin position="20"/>
        <end position="47"/>
    </location>
</feature>
<keyword evidence="7" id="KW-0040">ANK repeat</keyword>
<proteinExistence type="predicted"/>
<dbReference type="PANTHER" id="PTHR43867:SF2">
    <property type="entry name" value="CELLULOSE SYNTHASE CATALYTIC SUBUNIT A [UDP-FORMING]"/>
    <property type="match status" value="1"/>
</dbReference>
<feature type="repeat" description="ANK" evidence="7">
    <location>
        <begin position="129"/>
        <end position="161"/>
    </location>
</feature>
<dbReference type="STRING" id="105231.A0A1Y1IJT9"/>
<keyword evidence="2" id="KW-0328">Glycosyltransferase</keyword>
<keyword evidence="5 9" id="KW-1133">Transmembrane helix</keyword>
<accession>A0A1Y1IJT9</accession>
<feature type="transmembrane region" description="Helical" evidence="9">
    <location>
        <begin position="781"/>
        <end position="800"/>
    </location>
</feature>
<organism evidence="11 12">
    <name type="scientific">Klebsormidium nitens</name>
    <name type="common">Green alga</name>
    <name type="synonym">Ulothrix nitens</name>
    <dbReference type="NCBI Taxonomy" id="105231"/>
    <lineage>
        <taxon>Eukaryota</taxon>
        <taxon>Viridiplantae</taxon>
        <taxon>Streptophyta</taxon>
        <taxon>Klebsormidiophyceae</taxon>
        <taxon>Klebsormidiales</taxon>
        <taxon>Klebsormidiaceae</taxon>
        <taxon>Klebsormidium</taxon>
    </lineage>
</organism>
<name>A0A1Y1IJT9_KLENI</name>
<evidence type="ECO:0000313" key="11">
    <source>
        <dbReference type="EMBL" id="GAQ89401.1"/>
    </source>
</evidence>
<evidence type="ECO:0000256" key="8">
    <source>
        <dbReference type="SAM" id="MobiDB-lite"/>
    </source>
</evidence>
<feature type="compositionally biased region" description="Basic and acidic residues" evidence="8">
    <location>
        <begin position="320"/>
        <end position="341"/>
    </location>
</feature>
<dbReference type="PANTHER" id="PTHR43867">
    <property type="entry name" value="CELLULOSE SYNTHASE CATALYTIC SUBUNIT A [UDP-FORMING]"/>
    <property type="match status" value="1"/>
</dbReference>
<dbReference type="GO" id="GO:0016758">
    <property type="term" value="F:hexosyltransferase activity"/>
    <property type="evidence" value="ECO:0000318"/>
    <property type="project" value="GO_Central"/>
</dbReference>
<dbReference type="InterPro" id="IPR036770">
    <property type="entry name" value="Ankyrin_rpt-contain_sf"/>
</dbReference>
<dbReference type="InterPro" id="IPR029044">
    <property type="entry name" value="Nucleotide-diphossugar_trans"/>
</dbReference>
<feature type="region of interest" description="Disordered" evidence="8">
    <location>
        <begin position="944"/>
        <end position="965"/>
    </location>
</feature>
<evidence type="ECO:0000256" key="7">
    <source>
        <dbReference type="PROSITE-ProRule" id="PRU00023"/>
    </source>
</evidence>
<comment type="subcellular location">
    <subcellularLocation>
        <location evidence="1">Membrane</location>
        <topology evidence="1">Multi-pass membrane protein</topology>
    </subcellularLocation>
</comment>
<feature type="region of interest" description="Disordered" evidence="8">
    <location>
        <begin position="1067"/>
        <end position="1098"/>
    </location>
</feature>
<feature type="transmembrane region" description="Helical" evidence="9">
    <location>
        <begin position="1326"/>
        <end position="1348"/>
    </location>
</feature>
<feature type="compositionally biased region" description="Polar residues" evidence="8">
    <location>
        <begin position="247"/>
        <end position="262"/>
    </location>
</feature>
<evidence type="ECO:0000256" key="4">
    <source>
        <dbReference type="ARBA" id="ARBA00022692"/>
    </source>
</evidence>
<sequence length="1360" mass="148958">MAVCPYPLVHGKCPPEPDTFFAFGYSGVYTFAAVIGTLTSYAIYVWIKRVKSRKGKMSGVHAGGFRFAAAQGNVPAMIYIKNNAPHFDVNTALHGWTALHAAAIQGHAHVITWLVNNGADINVIKTDDWNDSLLHYAAANGHQECVETLLSVGADPTATNFEGATPADLARKGGYGDLAKILIEAASDWIRRESFRMTALQLKEDAEMHNDGLGSSFRREVAQLDRILNEAAGPPPEGENNDRLSTIDESGSSFGTGPHSENSGPHSGPISGSSVSGGSSPDSRPLSAASPPNELEMASLAREYNLKPASQVQLTVAVKTHPEPKPEEVKKADTPKDVDKDVPEDSWIIANRKEPEGWSSMRKEHTPEDERTFKEYINRGWEGLGTEGTQLRSGWPLFRASAIVCQSLGVIYIVWRAIRTFNIESLWLSVPFYMAELVSFIPSFIFCLEVWCPAYRPPRNLSQMDGLTEADYPSVDIIIVCYSEPVDIVEATACAALNLDYPADKLTVYICDDGKKDEMRAMAHRLEFQRRYLKRQAPLIYVSRTKVKGISHHAKAGNINNLLLKGGARGDFVVVFDCDMIPKREFLLRTIPHFFRTKPGGGWEQKNRAGFLQTPQDFYNLEANDPFGNRARFFYGPMMQGRDGVGSCPCVGTGVIFRREALISMGGQAYGSITEDYNSAMGLLGGGFSSMFLNELLIFGIAPDDVMTVLTQRQRWAMGSLQILCLDNPLLNGGLTIPQSLLFFQSCIQYTLALPTLLMALVPILFLFSGISPIHAKVHEFLVFFIGYYLANRIMLFLAHRGVPNAGMEMWRGSQQWVWLVPNNLVSCWKAFSTELAIFKFFKLGKLGFTVTNKDGNDDWREALKVTWPFFTYYIGMTAGIIYTIVFVGIGSYGIEAAASRVVAFAWGILVCMYIWPPIEGSPPISNISWLHGAKHTGGAVKWENDTSLASPGSHASPKTPGPARRLSFQRLKSFGRMPSIKKQNVEDLEAPQIAEAIAIVPSTPGRNGLLMTRQQVIPIEERELSLLYQMVRKNETGGQPVVSPASNAPAMSPVELPRSAIPEEEELETVAVKSPVVTPRGSPTESDTSSERSSKMEQFKKMQGISLMSLDGAADVAIDIADQSPENPIEDPRAAHARNPLGALLTGRRVGPAALNAPAAAKKSPISRALDALALPTPRAPGPTARAEPATPVMPSPKVATPPVAIEEYYSLVTPRLRARTSPQLRARISPQLRPRSGASTPRSARASPRVNNLEEVVLASPLLLGAGRKEKDWPSDNESEGFEEFKEKMTTRATYIDHASLHARPVFELKAAKTAGGEGMRPHVTFVVVNTLLLAGFIAGGVVYVFKLSLDSSWLGIH</sequence>
<dbReference type="Pfam" id="PF12796">
    <property type="entry name" value="Ank_2"/>
    <property type="match status" value="1"/>
</dbReference>
<dbReference type="SMART" id="SM00248">
    <property type="entry name" value="ANK"/>
    <property type="match status" value="3"/>
</dbReference>
<dbReference type="SUPFAM" id="SSF53448">
    <property type="entry name" value="Nucleotide-diphospho-sugar transferases"/>
    <property type="match status" value="1"/>
</dbReference>
<dbReference type="CDD" id="cd06421">
    <property type="entry name" value="CESA_CelA_like"/>
    <property type="match status" value="1"/>
</dbReference>
<dbReference type="PROSITE" id="PS50297">
    <property type="entry name" value="ANK_REP_REGION"/>
    <property type="match status" value="2"/>
</dbReference>
<dbReference type="GO" id="GO:0030244">
    <property type="term" value="P:cellulose biosynthetic process"/>
    <property type="evidence" value="ECO:0000318"/>
    <property type="project" value="GO_Central"/>
</dbReference>
<feature type="transmembrane region" description="Helical" evidence="9">
    <location>
        <begin position="430"/>
        <end position="452"/>
    </location>
</feature>
<dbReference type="PROSITE" id="PS50088">
    <property type="entry name" value="ANK_REPEAT"/>
    <property type="match status" value="2"/>
</dbReference>
<evidence type="ECO:0000256" key="1">
    <source>
        <dbReference type="ARBA" id="ARBA00004141"/>
    </source>
</evidence>
<dbReference type="InterPro" id="IPR001173">
    <property type="entry name" value="Glyco_trans_2-like"/>
</dbReference>
<dbReference type="EMBL" id="DF237467">
    <property type="protein sequence ID" value="GAQ89401.1"/>
    <property type="molecule type" value="Genomic_DNA"/>
</dbReference>
<feature type="transmembrane region" description="Helical" evidence="9">
    <location>
        <begin position="902"/>
        <end position="919"/>
    </location>
</feature>
<evidence type="ECO:0000256" key="2">
    <source>
        <dbReference type="ARBA" id="ARBA00022676"/>
    </source>
</evidence>
<evidence type="ECO:0000256" key="9">
    <source>
        <dbReference type="SAM" id="Phobius"/>
    </source>
</evidence>
<feature type="region of interest" description="Disordered" evidence="8">
    <location>
        <begin position="1222"/>
        <end position="1251"/>
    </location>
</feature>
<evidence type="ECO:0000256" key="5">
    <source>
        <dbReference type="ARBA" id="ARBA00022989"/>
    </source>
</evidence>
<feature type="repeat" description="ANK" evidence="7">
    <location>
        <begin position="94"/>
        <end position="126"/>
    </location>
</feature>
<feature type="compositionally biased region" description="Low complexity" evidence="8">
    <location>
        <begin position="263"/>
        <end position="285"/>
    </location>
</feature>
<feature type="domain" description="Glycosyltransferase 2-like" evidence="10">
    <location>
        <begin position="573"/>
        <end position="792"/>
    </location>
</feature>
<dbReference type="SUPFAM" id="SSF48403">
    <property type="entry name" value="Ankyrin repeat"/>
    <property type="match status" value="1"/>
</dbReference>
<evidence type="ECO:0000256" key="3">
    <source>
        <dbReference type="ARBA" id="ARBA00022679"/>
    </source>
</evidence>
<feature type="region of interest" description="Disordered" evidence="8">
    <location>
        <begin position="1176"/>
        <end position="1200"/>
    </location>
</feature>
<feature type="region of interest" description="Disordered" evidence="8">
    <location>
        <begin position="318"/>
        <end position="341"/>
    </location>
</feature>
<dbReference type="Gene3D" id="1.25.40.20">
    <property type="entry name" value="Ankyrin repeat-containing domain"/>
    <property type="match status" value="1"/>
</dbReference>
<evidence type="ECO:0000256" key="6">
    <source>
        <dbReference type="ARBA" id="ARBA00023136"/>
    </source>
</evidence>
<feature type="transmembrane region" description="Helical" evidence="9">
    <location>
        <begin position="680"/>
        <end position="702"/>
    </location>
</feature>
<keyword evidence="6 9" id="KW-0472">Membrane</keyword>
<dbReference type="Proteomes" id="UP000054558">
    <property type="component" value="Unassembled WGS sequence"/>
</dbReference>
<keyword evidence="4 9" id="KW-0812">Transmembrane</keyword>
<feature type="transmembrane region" description="Helical" evidence="9">
    <location>
        <begin position="748"/>
        <end position="769"/>
    </location>
</feature>
<keyword evidence="12" id="KW-1185">Reference proteome</keyword>
<gene>
    <name evidence="11" type="ORF">KFL_005180010</name>
</gene>
<feature type="transmembrane region" description="Helical" evidence="9">
    <location>
        <begin position="397"/>
        <end position="418"/>
    </location>
</feature>
<keyword evidence="3" id="KW-0808">Transferase</keyword>
<dbReference type="OrthoDB" id="72851at2759"/>
<evidence type="ECO:0000313" key="12">
    <source>
        <dbReference type="Proteomes" id="UP000054558"/>
    </source>
</evidence>